<dbReference type="Proteomes" id="UP001217089">
    <property type="component" value="Unassembled WGS sequence"/>
</dbReference>
<evidence type="ECO:0000256" key="5">
    <source>
        <dbReference type="SAM" id="Coils"/>
    </source>
</evidence>
<protein>
    <submittedName>
        <fullName evidence="7">Uncharacterized protein</fullName>
    </submittedName>
</protein>
<sequence>MRFSCRISMEPFELKVQQVNFDAEDLSLSSSTELDSFSTVINFDSQFSSANTGTSLQPTISTAALTYATTNKKRDATNNMSTTSSEDTAKEQTADNNNAFETVADALHLQWSVIGDKKLAPAPPEVVAQVVAEAERRLKSQNRGDATVSPLPTHSPKKTSDINPLLPHSPVKSQEPTRNAISVTKGAIYTDTANSHIDSPLVHSSSHDQKSSSPVSKELIRVPPGSIVRTTEKSSWFSSKPESDRRLLINSNSDLMENVVNEKATEQSNCDTQSVSSSTSELETFEQSETDKFLKTLPPFKMIDLSDIVPKKRVERTYSPPVKETSFKPVQNNANSIVNLPSNDAWNSGISHNPQLMDSGIDLEVENDKVGTVFNSNIVTNNRPSYVIPQPGPLFQKSLRHSTPKAKDVTSMQKVESNVSNEKLEEILREKAKLEGQLEMLSQEAQVTLQERAELQAQVASLKLKLKSPKGHGNNQEKETLKVNLEKMQRARSLLEQSMASAHKILDEKSSELKMMQEELNMSQDSADKLQLQLKELKDEMRAKEMTVQALKNKIAELYVEVQNVMQQKMESDTEARSARNELNSLVNAKNWYQHQLKIAQEARSKLQHELTVVQAQAAAQGGVVERLKTQNTQLQQQLKETQHKAIREKEMLAKHLETIQIDMLDREAAFQEIQRERTFLEDTFNNKLQFEENEKSRIEILMQMSSDLENQLEKAHSDLKKKQTQIITLENDQIELTKKLALSQENIVERDNTIGELQEKLLEVEVHLKAFQTGLETKESEIWKLKEEKAATEISLKSALEEKASVDKALENLKADMGKVERSFRHMKQELTGKATELENLRSEKLKAQEKLEELTIQMEKERRNIELSQQDSGGKENLIQELQSQKRLLEQEVMLLKDDIVRLEDSYGESVREKENLSLEFVNMQQKLAATEQELIQSNTAVETYQKKEVDLSEMESSNEETSAERDRLETELDMAHRKYDLSVIEQQDQMKTELQ</sequence>
<accession>A0ABQ9FA14</accession>
<organism evidence="7 8">
    <name type="scientific">Tegillarca granosa</name>
    <name type="common">Malaysian cockle</name>
    <name type="synonym">Anadara granosa</name>
    <dbReference type="NCBI Taxonomy" id="220873"/>
    <lineage>
        <taxon>Eukaryota</taxon>
        <taxon>Metazoa</taxon>
        <taxon>Spiralia</taxon>
        <taxon>Lophotrochozoa</taxon>
        <taxon>Mollusca</taxon>
        <taxon>Bivalvia</taxon>
        <taxon>Autobranchia</taxon>
        <taxon>Pteriomorphia</taxon>
        <taxon>Arcoida</taxon>
        <taxon>Arcoidea</taxon>
        <taxon>Arcidae</taxon>
        <taxon>Tegillarca</taxon>
    </lineage>
</organism>
<comment type="subcellular location">
    <subcellularLocation>
        <location evidence="1">Cytoplasm</location>
    </subcellularLocation>
</comment>
<feature type="coiled-coil region" evidence="5">
    <location>
        <begin position="699"/>
        <end position="733"/>
    </location>
</feature>
<feature type="region of interest" description="Disordered" evidence="6">
    <location>
        <begin position="950"/>
        <end position="975"/>
    </location>
</feature>
<name>A0ABQ9FA14_TEGGR</name>
<dbReference type="InterPro" id="IPR051841">
    <property type="entry name" value="MT-Golgi_org_protein"/>
</dbReference>
<feature type="region of interest" description="Disordered" evidence="6">
    <location>
        <begin position="198"/>
        <end position="219"/>
    </location>
</feature>
<feature type="coiled-coil region" evidence="5">
    <location>
        <begin position="597"/>
        <end position="652"/>
    </location>
</feature>
<feature type="region of interest" description="Disordered" evidence="6">
    <location>
        <begin position="263"/>
        <end position="284"/>
    </location>
</feature>
<keyword evidence="2" id="KW-0963">Cytoplasm</keyword>
<feature type="compositionally biased region" description="Polar residues" evidence="6">
    <location>
        <begin position="266"/>
        <end position="282"/>
    </location>
</feature>
<keyword evidence="3" id="KW-0597">Phosphoprotein</keyword>
<dbReference type="PANTHER" id="PTHR18902:SF31">
    <property type="entry name" value="PERICENTRIN_AKAP-450 CENTROSOMAL TARGETING DOMAIN-CONTAINING PROTEIN"/>
    <property type="match status" value="1"/>
</dbReference>
<evidence type="ECO:0000256" key="1">
    <source>
        <dbReference type="ARBA" id="ARBA00004496"/>
    </source>
</evidence>
<evidence type="ECO:0000256" key="6">
    <source>
        <dbReference type="SAM" id="MobiDB-lite"/>
    </source>
</evidence>
<gene>
    <name evidence="7" type="ORF">KUTeg_009808</name>
</gene>
<evidence type="ECO:0000256" key="3">
    <source>
        <dbReference type="ARBA" id="ARBA00022553"/>
    </source>
</evidence>
<dbReference type="EMBL" id="JARBDR010000440">
    <property type="protein sequence ID" value="KAJ8312435.1"/>
    <property type="molecule type" value="Genomic_DNA"/>
</dbReference>
<comment type="caution">
    <text evidence="7">The sequence shown here is derived from an EMBL/GenBank/DDBJ whole genome shotgun (WGS) entry which is preliminary data.</text>
</comment>
<feature type="coiled-coil region" evidence="5">
    <location>
        <begin position="417"/>
        <end position="568"/>
    </location>
</feature>
<feature type="region of interest" description="Disordered" evidence="6">
    <location>
        <begin position="137"/>
        <end position="179"/>
    </location>
</feature>
<feature type="compositionally biased region" description="Basic and acidic residues" evidence="6">
    <location>
        <begin position="965"/>
        <end position="975"/>
    </location>
</feature>
<proteinExistence type="predicted"/>
<dbReference type="PANTHER" id="PTHR18902">
    <property type="entry name" value="NUCLEAR MITOTIC APPARATUS PROTEIN 1-RELATED"/>
    <property type="match status" value="1"/>
</dbReference>
<keyword evidence="4 5" id="KW-0175">Coiled coil</keyword>
<reference evidence="7 8" key="1">
    <citation type="submission" date="2022-12" db="EMBL/GenBank/DDBJ databases">
        <title>Chromosome-level genome of Tegillarca granosa.</title>
        <authorList>
            <person name="Kim J."/>
        </authorList>
    </citation>
    <scope>NUCLEOTIDE SEQUENCE [LARGE SCALE GENOMIC DNA]</scope>
    <source>
        <strain evidence="7">Teg-2019</strain>
        <tissue evidence="7">Adductor muscle</tissue>
    </source>
</reference>
<evidence type="ECO:0000313" key="8">
    <source>
        <dbReference type="Proteomes" id="UP001217089"/>
    </source>
</evidence>
<evidence type="ECO:0000313" key="7">
    <source>
        <dbReference type="EMBL" id="KAJ8312435.1"/>
    </source>
</evidence>
<evidence type="ECO:0000256" key="4">
    <source>
        <dbReference type="ARBA" id="ARBA00023054"/>
    </source>
</evidence>
<keyword evidence="8" id="KW-1185">Reference proteome</keyword>
<evidence type="ECO:0000256" key="2">
    <source>
        <dbReference type="ARBA" id="ARBA00022490"/>
    </source>
</evidence>